<dbReference type="Proteomes" id="UP001515500">
    <property type="component" value="Chromosome 15"/>
</dbReference>
<dbReference type="GO" id="GO:0005737">
    <property type="term" value="C:cytoplasm"/>
    <property type="evidence" value="ECO:0007669"/>
    <property type="project" value="TreeGrafter"/>
</dbReference>
<dbReference type="AlphaFoldDB" id="A0AB40CMA7"/>
<dbReference type="PANTHER" id="PTHR13268:SF7">
    <property type="entry name" value="AUTOPHAGY-RELATED PROTEIN 18F"/>
    <property type="match status" value="1"/>
</dbReference>
<evidence type="ECO:0000313" key="1">
    <source>
        <dbReference type="Proteomes" id="UP001515500"/>
    </source>
</evidence>
<dbReference type="RefSeq" id="XP_039139906.1">
    <property type="nucleotide sequence ID" value="XM_039283972.1"/>
</dbReference>
<name>A0AB40CMA7_DIOCR</name>
<dbReference type="PANTHER" id="PTHR13268">
    <property type="entry name" value="BREAST CARCINOMA AMPLIFIED SEQUENCE 3"/>
    <property type="match status" value="1"/>
</dbReference>
<proteinExistence type="predicted"/>
<protein>
    <submittedName>
        <fullName evidence="2">Autophagy-related protein 18g-like</fullName>
    </submittedName>
</protein>
<sequence>MSNRSVQKPQGAVSRSGKGNGFFSRCNFSSYLRFVSSGASTVASTVRSAGASVASSIVGDGNDSRRDQVHWAGFDKLEYEGVLREVLLLGYRSGFQVWDVEEADDVRQLVSKYEGFVSFHANAKKIQPHQGGVEISF</sequence>
<dbReference type="GO" id="GO:0042594">
    <property type="term" value="P:response to starvation"/>
    <property type="evidence" value="ECO:0007669"/>
    <property type="project" value="TreeGrafter"/>
</dbReference>
<dbReference type="GO" id="GO:0006914">
    <property type="term" value="P:autophagy"/>
    <property type="evidence" value="ECO:0007669"/>
    <property type="project" value="InterPro"/>
</dbReference>
<dbReference type="InterPro" id="IPR045142">
    <property type="entry name" value="BCAS3-like"/>
</dbReference>
<gene>
    <name evidence="2" type="primary">LOC120277218</name>
</gene>
<accession>A0AB40CMA7</accession>
<reference evidence="2" key="1">
    <citation type="submission" date="2025-08" db="UniProtKB">
        <authorList>
            <consortium name="RefSeq"/>
        </authorList>
    </citation>
    <scope>IDENTIFICATION</scope>
</reference>
<keyword evidence="1" id="KW-1185">Reference proteome</keyword>
<dbReference type="GeneID" id="120277218"/>
<evidence type="ECO:0000313" key="2">
    <source>
        <dbReference type="RefSeq" id="XP_039139906.1"/>
    </source>
</evidence>
<organism evidence="1 2">
    <name type="scientific">Dioscorea cayennensis subsp. rotundata</name>
    <name type="common">White Guinea yam</name>
    <name type="synonym">Dioscorea rotundata</name>
    <dbReference type="NCBI Taxonomy" id="55577"/>
    <lineage>
        <taxon>Eukaryota</taxon>
        <taxon>Viridiplantae</taxon>
        <taxon>Streptophyta</taxon>
        <taxon>Embryophyta</taxon>
        <taxon>Tracheophyta</taxon>
        <taxon>Spermatophyta</taxon>
        <taxon>Magnoliopsida</taxon>
        <taxon>Liliopsida</taxon>
        <taxon>Dioscoreales</taxon>
        <taxon>Dioscoreaceae</taxon>
        <taxon>Dioscorea</taxon>
    </lineage>
</organism>